<dbReference type="SMR" id="A2DDG1"/>
<dbReference type="VEuPathDB" id="TrichDB:TVAGG3_0986200"/>
<dbReference type="InterPro" id="IPR011992">
    <property type="entry name" value="EF-hand-dom_pair"/>
</dbReference>
<gene>
    <name evidence="1" type="ORF">TVAG_014070</name>
</gene>
<accession>A2DDG1</accession>
<dbReference type="Gene3D" id="1.10.238.10">
    <property type="entry name" value="EF-hand"/>
    <property type="match status" value="1"/>
</dbReference>
<name>A2DDG1_TRIV3</name>
<dbReference type="KEGG" id="tva:5467192"/>
<organism evidence="1 2">
    <name type="scientific">Trichomonas vaginalis (strain ATCC PRA-98 / G3)</name>
    <dbReference type="NCBI Taxonomy" id="412133"/>
    <lineage>
        <taxon>Eukaryota</taxon>
        <taxon>Metamonada</taxon>
        <taxon>Parabasalia</taxon>
        <taxon>Trichomonadida</taxon>
        <taxon>Trichomonadidae</taxon>
        <taxon>Trichomonas</taxon>
    </lineage>
</organism>
<dbReference type="Proteomes" id="UP000001542">
    <property type="component" value="Unassembled WGS sequence"/>
</dbReference>
<dbReference type="AlphaFoldDB" id="A2DDG1"/>
<dbReference type="SUPFAM" id="SSF47473">
    <property type="entry name" value="EF-hand"/>
    <property type="match status" value="1"/>
</dbReference>
<evidence type="ECO:0000313" key="1">
    <source>
        <dbReference type="EMBL" id="EAY21640.1"/>
    </source>
</evidence>
<sequence length="160" mass="19001">MNHPPIDIFDYDIEIKKLPQEWMVDMAEVFREFDEDADGKIPNTYAQHIFSLFRLPSKTVFTEPGNVTMRVFLHEASFMRQEIFGTAESRYQYFFKMIAGLKQARMTAIDIQRFMKVCGDDIKLKFCDDFIDEFDREGISKDYITIEEFTKFCEDKKIPI</sequence>
<keyword evidence="2" id="KW-1185">Reference proteome</keyword>
<dbReference type="VEuPathDB" id="TrichDB:TVAG_014070"/>
<evidence type="ECO:0000313" key="2">
    <source>
        <dbReference type="Proteomes" id="UP000001542"/>
    </source>
</evidence>
<dbReference type="RefSeq" id="XP_001582626.1">
    <property type="nucleotide sequence ID" value="XM_001582576.1"/>
</dbReference>
<dbReference type="EMBL" id="DS113189">
    <property type="protein sequence ID" value="EAY21640.1"/>
    <property type="molecule type" value="Genomic_DNA"/>
</dbReference>
<proteinExistence type="predicted"/>
<reference evidence="1" key="1">
    <citation type="submission" date="2006-10" db="EMBL/GenBank/DDBJ databases">
        <authorList>
            <person name="Amadeo P."/>
            <person name="Zhao Q."/>
            <person name="Wortman J."/>
            <person name="Fraser-Liggett C."/>
            <person name="Carlton J."/>
        </authorList>
    </citation>
    <scope>NUCLEOTIDE SEQUENCE</scope>
    <source>
        <strain evidence="1">G3</strain>
    </source>
</reference>
<reference evidence="1" key="2">
    <citation type="journal article" date="2007" name="Science">
        <title>Draft genome sequence of the sexually transmitted pathogen Trichomonas vaginalis.</title>
        <authorList>
            <person name="Carlton J.M."/>
            <person name="Hirt R.P."/>
            <person name="Silva J.C."/>
            <person name="Delcher A.L."/>
            <person name="Schatz M."/>
            <person name="Zhao Q."/>
            <person name="Wortman J.R."/>
            <person name="Bidwell S.L."/>
            <person name="Alsmark U.C.M."/>
            <person name="Besteiro S."/>
            <person name="Sicheritz-Ponten T."/>
            <person name="Noel C.J."/>
            <person name="Dacks J.B."/>
            <person name="Foster P.G."/>
            <person name="Simillion C."/>
            <person name="Van de Peer Y."/>
            <person name="Miranda-Saavedra D."/>
            <person name="Barton G.J."/>
            <person name="Westrop G.D."/>
            <person name="Mueller S."/>
            <person name="Dessi D."/>
            <person name="Fiori P.L."/>
            <person name="Ren Q."/>
            <person name="Paulsen I."/>
            <person name="Zhang H."/>
            <person name="Bastida-Corcuera F.D."/>
            <person name="Simoes-Barbosa A."/>
            <person name="Brown M.T."/>
            <person name="Hayes R.D."/>
            <person name="Mukherjee M."/>
            <person name="Okumura C.Y."/>
            <person name="Schneider R."/>
            <person name="Smith A.J."/>
            <person name="Vanacova S."/>
            <person name="Villalvazo M."/>
            <person name="Haas B.J."/>
            <person name="Pertea M."/>
            <person name="Feldblyum T.V."/>
            <person name="Utterback T.R."/>
            <person name="Shu C.L."/>
            <person name="Osoegawa K."/>
            <person name="de Jong P.J."/>
            <person name="Hrdy I."/>
            <person name="Horvathova L."/>
            <person name="Zubacova Z."/>
            <person name="Dolezal P."/>
            <person name="Malik S.B."/>
            <person name="Logsdon J.M. Jr."/>
            <person name="Henze K."/>
            <person name="Gupta A."/>
            <person name="Wang C.C."/>
            <person name="Dunne R.L."/>
            <person name="Upcroft J.A."/>
            <person name="Upcroft P."/>
            <person name="White O."/>
            <person name="Salzberg S.L."/>
            <person name="Tang P."/>
            <person name="Chiu C.-H."/>
            <person name="Lee Y.-S."/>
            <person name="Embley T.M."/>
            <person name="Coombs G.H."/>
            <person name="Mottram J.C."/>
            <person name="Tachezy J."/>
            <person name="Fraser-Liggett C.M."/>
            <person name="Johnson P.J."/>
        </authorList>
    </citation>
    <scope>NUCLEOTIDE SEQUENCE [LARGE SCALE GENOMIC DNA]</scope>
    <source>
        <strain evidence="1">G3</strain>
    </source>
</reference>
<dbReference type="InParanoid" id="A2DDG1"/>
<dbReference type="OrthoDB" id="10368513at2759"/>
<protein>
    <submittedName>
        <fullName evidence="1">Uncharacterized protein</fullName>
    </submittedName>
</protein>